<organism evidence="2 3">
    <name type="scientific">Verticillium longisporum</name>
    <name type="common">Verticillium dahliae var. longisporum</name>
    <dbReference type="NCBI Taxonomy" id="100787"/>
    <lineage>
        <taxon>Eukaryota</taxon>
        <taxon>Fungi</taxon>
        <taxon>Dikarya</taxon>
        <taxon>Ascomycota</taxon>
        <taxon>Pezizomycotina</taxon>
        <taxon>Sordariomycetes</taxon>
        <taxon>Hypocreomycetidae</taxon>
        <taxon>Glomerellales</taxon>
        <taxon>Plectosphaerellaceae</taxon>
        <taxon>Verticillium</taxon>
    </lineage>
</organism>
<protein>
    <submittedName>
        <fullName evidence="2">Uncharacterized protein</fullName>
    </submittedName>
</protein>
<dbReference type="InterPro" id="IPR027796">
    <property type="entry name" value="OTT_1508_deam-like"/>
</dbReference>
<dbReference type="PANTHER" id="PTHR42037:SF1">
    <property type="match status" value="1"/>
</dbReference>
<dbReference type="Pfam" id="PF14441">
    <property type="entry name" value="OTT_1508_deam"/>
    <property type="match status" value="1"/>
</dbReference>
<reference evidence="3" key="1">
    <citation type="submission" date="2015-05" db="EMBL/GenBank/DDBJ databases">
        <authorList>
            <person name="Fogelqvist Johan"/>
        </authorList>
    </citation>
    <scope>NUCLEOTIDE SEQUENCE [LARGE SCALE GENOMIC DNA]</scope>
</reference>
<dbReference type="Proteomes" id="UP000045706">
    <property type="component" value="Unassembled WGS sequence"/>
</dbReference>
<proteinExistence type="predicted"/>
<feature type="compositionally biased region" description="Acidic residues" evidence="1">
    <location>
        <begin position="444"/>
        <end position="453"/>
    </location>
</feature>
<dbReference type="EMBL" id="CVQI01038161">
    <property type="protein sequence ID" value="CRK48995.1"/>
    <property type="molecule type" value="Genomic_DNA"/>
</dbReference>
<evidence type="ECO:0000313" key="2">
    <source>
        <dbReference type="EMBL" id="CRK48995.1"/>
    </source>
</evidence>
<evidence type="ECO:0000313" key="3">
    <source>
        <dbReference type="Proteomes" id="UP000045706"/>
    </source>
</evidence>
<name>A0A0G4NRC5_VERLO</name>
<sequence>MPSATNHRASADATSDKVLQLVYLCAVHSAKFLCKLAQVCGTRKGGDTITAVVARKTANGPGYLFASNNRKEIELKGTMKFLTELLEYFGFPKVEYYIKRVAALIEECIELSRQHNGHSQSVVLQQLKQVHDRAKFSHDMLAGENARNKFLRDCETLIKAIHAMRESSFSMTMDERTHDSNTGISRAWCELRHYFGRLHSYRQAAECIYKASKDWPEMFNGITVNFIPSDRPPKLSLPKPHPESDQAIQVAFPDMNMDEYRDHLETLREFGLDENVLKELPQKSMKLVMHCEVLLHSFLVRNGTVEADEYWNDSMFMGTSKPPCRLCHYYFSDTDNDFQVQPSHMNAYPKWRLPDLYECQGSDAAKLREELLDEIMEKMQHDTLSIVKQKLPQGKRNDSRTDSRTMGSALSHFVDAGRSHVLGRSSGRLLAGFRGYGWPNDDDGNWEDVDEERFDSSNTPGTAV</sequence>
<feature type="region of interest" description="Disordered" evidence="1">
    <location>
        <begin position="388"/>
        <end position="407"/>
    </location>
</feature>
<dbReference type="PANTHER" id="PTHR42037">
    <property type="match status" value="1"/>
</dbReference>
<gene>
    <name evidence="2" type="ORF">BN1723_008315</name>
</gene>
<feature type="region of interest" description="Disordered" evidence="1">
    <location>
        <begin position="444"/>
        <end position="464"/>
    </location>
</feature>
<accession>A0A0G4NRC5</accession>
<evidence type="ECO:0000256" key="1">
    <source>
        <dbReference type="SAM" id="MobiDB-lite"/>
    </source>
</evidence>
<dbReference type="AlphaFoldDB" id="A0A0G4NRC5"/>